<feature type="transmembrane region" description="Helical" evidence="1">
    <location>
        <begin position="179"/>
        <end position="199"/>
    </location>
</feature>
<sequence>MAATSSAQFLQEVPRRYVEQIQTTVETMRRRGISIYDGIFRLANRSSALIEKTREHIEPMAYDVKDFVVAAVNNNKPLNEKNRDLRNNLLEMYLGISVLCVGLSSGIICGATFMGYILSSFINPFIELISLFGIPSYAYMYFRKNAGIDETERRVWLYGLSYFIGCIIGHGFGARLMSVVPAILFISPLIFALLIDFELGPRDLFADRQRLMIISGGISSVAAYILAYLVSGFAFAPIFAIIAMNGLLWVHFQVTFSFFNTLILN</sequence>
<feature type="transmembrane region" description="Helical" evidence="1">
    <location>
        <begin position="236"/>
        <end position="259"/>
    </location>
</feature>
<evidence type="ECO:0000256" key="1">
    <source>
        <dbReference type="SAM" id="Phobius"/>
    </source>
</evidence>
<dbReference type="WBParaSite" id="PSU_v2.g9119.t1">
    <property type="protein sequence ID" value="PSU_v2.g9119.t1"/>
    <property type="gene ID" value="PSU_v2.g9119"/>
</dbReference>
<name>A0A914Z8X0_9BILA</name>
<keyword evidence="1" id="KW-0812">Transmembrane</keyword>
<reference evidence="3" key="1">
    <citation type="submission" date="2022-11" db="UniProtKB">
        <authorList>
            <consortium name="WormBaseParasite"/>
        </authorList>
    </citation>
    <scope>IDENTIFICATION</scope>
</reference>
<proteinExistence type="predicted"/>
<dbReference type="Proteomes" id="UP000887577">
    <property type="component" value="Unplaced"/>
</dbReference>
<keyword evidence="2" id="KW-1185">Reference proteome</keyword>
<feature type="transmembrane region" description="Helical" evidence="1">
    <location>
        <begin position="155"/>
        <end position="173"/>
    </location>
</feature>
<feature type="transmembrane region" description="Helical" evidence="1">
    <location>
        <begin position="124"/>
        <end position="143"/>
    </location>
</feature>
<evidence type="ECO:0000313" key="3">
    <source>
        <dbReference type="WBParaSite" id="PSU_v2.g9119.t1"/>
    </source>
</evidence>
<protein>
    <submittedName>
        <fullName evidence="3">Uncharacterized protein</fullName>
    </submittedName>
</protein>
<evidence type="ECO:0000313" key="2">
    <source>
        <dbReference type="Proteomes" id="UP000887577"/>
    </source>
</evidence>
<keyword evidence="1" id="KW-1133">Transmembrane helix</keyword>
<dbReference type="AlphaFoldDB" id="A0A914Z8X0"/>
<accession>A0A914Z8X0</accession>
<organism evidence="2 3">
    <name type="scientific">Panagrolaimus superbus</name>
    <dbReference type="NCBI Taxonomy" id="310955"/>
    <lineage>
        <taxon>Eukaryota</taxon>
        <taxon>Metazoa</taxon>
        <taxon>Ecdysozoa</taxon>
        <taxon>Nematoda</taxon>
        <taxon>Chromadorea</taxon>
        <taxon>Rhabditida</taxon>
        <taxon>Tylenchina</taxon>
        <taxon>Panagrolaimomorpha</taxon>
        <taxon>Panagrolaimoidea</taxon>
        <taxon>Panagrolaimidae</taxon>
        <taxon>Panagrolaimus</taxon>
    </lineage>
</organism>
<feature type="transmembrane region" description="Helical" evidence="1">
    <location>
        <begin position="93"/>
        <end position="118"/>
    </location>
</feature>
<keyword evidence="1" id="KW-0472">Membrane</keyword>